<dbReference type="STRING" id="584787.GCA_001247655_01930"/>
<name>A0A3N1PPH6_9GAMM</name>
<sequence>MNINATNNAQVQQLATQQAQAQAPVQPQQSAAPDNDGDQDDGVITSSRPQGPLGNTIDVEA</sequence>
<organism evidence="2 3">
    <name type="scientific">Gallaecimonas pentaromativorans</name>
    <dbReference type="NCBI Taxonomy" id="584787"/>
    <lineage>
        <taxon>Bacteria</taxon>
        <taxon>Pseudomonadati</taxon>
        <taxon>Pseudomonadota</taxon>
        <taxon>Gammaproteobacteria</taxon>
        <taxon>Enterobacterales</taxon>
        <taxon>Gallaecimonadaceae</taxon>
        <taxon>Gallaecimonas</taxon>
    </lineage>
</organism>
<dbReference type="Proteomes" id="UP000268033">
    <property type="component" value="Unassembled WGS sequence"/>
</dbReference>
<evidence type="ECO:0000313" key="3">
    <source>
        <dbReference type="Proteomes" id="UP000268033"/>
    </source>
</evidence>
<evidence type="ECO:0000313" key="2">
    <source>
        <dbReference type="EMBL" id="ROQ30655.1"/>
    </source>
</evidence>
<keyword evidence="3" id="KW-1185">Reference proteome</keyword>
<proteinExistence type="predicted"/>
<protein>
    <submittedName>
        <fullName evidence="2">Uncharacterized protein</fullName>
    </submittedName>
</protein>
<dbReference type="EMBL" id="RJUL01000001">
    <property type="protein sequence ID" value="ROQ30655.1"/>
    <property type="molecule type" value="Genomic_DNA"/>
</dbReference>
<dbReference type="AlphaFoldDB" id="A0A3N1PPH6"/>
<feature type="compositionally biased region" description="Low complexity" evidence="1">
    <location>
        <begin position="1"/>
        <end position="32"/>
    </location>
</feature>
<accession>A0A3N1PPH6</accession>
<comment type="caution">
    <text evidence="2">The sequence shown here is derived from an EMBL/GenBank/DDBJ whole genome shotgun (WGS) entry which is preliminary data.</text>
</comment>
<gene>
    <name evidence="2" type="ORF">EDC28_101341</name>
</gene>
<dbReference type="RefSeq" id="WP_050657932.1">
    <property type="nucleotide sequence ID" value="NZ_JBLXEP010000001.1"/>
</dbReference>
<feature type="region of interest" description="Disordered" evidence="1">
    <location>
        <begin position="1"/>
        <end position="61"/>
    </location>
</feature>
<reference evidence="2 3" key="1">
    <citation type="submission" date="2018-11" db="EMBL/GenBank/DDBJ databases">
        <title>Genomic Encyclopedia of Type Strains, Phase IV (KMG-IV): sequencing the most valuable type-strain genomes for metagenomic binning, comparative biology and taxonomic classification.</title>
        <authorList>
            <person name="Goeker M."/>
        </authorList>
    </citation>
    <scope>NUCLEOTIDE SEQUENCE [LARGE SCALE GENOMIC DNA]</scope>
    <source>
        <strain evidence="2 3">DSM 21945</strain>
    </source>
</reference>
<evidence type="ECO:0000256" key="1">
    <source>
        <dbReference type="SAM" id="MobiDB-lite"/>
    </source>
</evidence>